<feature type="non-terminal residue" evidence="2">
    <location>
        <position position="1"/>
    </location>
</feature>
<accession>A0ABN9YJ30</accession>
<reference evidence="2" key="1">
    <citation type="submission" date="2023-10" db="EMBL/GenBank/DDBJ databases">
        <authorList>
            <person name="Chen Y."/>
            <person name="Shah S."/>
            <person name="Dougan E. K."/>
            <person name="Thang M."/>
            <person name="Chan C."/>
        </authorList>
    </citation>
    <scope>NUCLEOTIDE SEQUENCE [LARGE SCALE GENOMIC DNA]</scope>
</reference>
<sequence length="367" mass="40073">ASARLHQARAGESQELRLQLRALQEASATAEHLASERQQAAAAEVGELTEHLHLEREAWFCMEEQVPLAQEAAAHHAAHAAEVALQRHWGAQRALLEEVEAAASEASETPSETSARAEARASSARRRGHSSPGSGTDLVCAEPLLDPRRERAKTDVERVSCELYGLIHHTWPNAVGKDPALRHTHVLEAVYRLISCSKRDGPIFQDEFCARWSLDVDALVIQGLNMLSDKFNERDWALAIAERLIGTSRTACKEIPIFSRKRAKKEWRYLPSARGTSAPGQPADKGGPARSVVAAALQQPVYRPVGKIWRSGAKPGMSRSDRSERSSRGGKEREGLPAASRSVKSCTASNGTTRNCTAKNGLSRGEH</sequence>
<feature type="region of interest" description="Disordered" evidence="1">
    <location>
        <begin position="100"/>
        <end position="142"/>
    </location>
</feature>
<evidence type="ECO:0000313" key="2">
    <source>
        <dbReference type="EMBL" id="CAK0911473.1"/>
    </source>
</evidence>
<gene>
    <name evidence="2" type="ORF">PCOR1329_LOCUS85336</name>
</gene>
<feature type="compositionally biased region" description="Basic and acidic residues" evidence="1">
    <location>
        <begin position="319"/>
        <end position="335"/>
    </location>
</feature>
<organism evidence="2 3">
    <name type="scientific">Prorocentrum cordatum</name>
    <dbReference type="NCBI Taxonomy" id="2364126"/>
    <lineage>
        <taxon>Eukaryota</taxon>
        <taxon>Sar</taxon>
        <taxon>Alveolata</taxon>
        <taxon>Dinophyceae</taxon>
        <taxon>Prorocentrales</taxon>
        <taxon>Prorocentraceae</taxon>
        <taxon>Prorocentrum</taxon>
    </lineage>
</organism>
<dbReference type="EMBL" id="CAUYUJ010022585">
    <property type="protein sequence ID" value="CAK0911473.1"/>
    <property type="molecule type" value="Genomic_DNA"/>
</dbReference>
<keyword evidence="3" id="KW-1185">Reference proteome</keyword>
<evidence type="ECO:0000256" key="1">
    <source>
        <dbReference type="SAM" id="MobiDB-lite"/>
    </source>
</evidence>
<proteinExistence type="predicted"/>
<feature type="region of interest" description="Disordered" evidence="1">
    <location>
        <begin position="307"/>
        <end position="367"/>
    </location>
</feature>
<feature type="region of interest" description="Disordered" evidence="1">
    <location>
        <begin position="271"/>
        <end position="290"/>
    </location>
</feature>
<protein>
    <submittedName>
        <fullName evidence="2">Uncharacterized protein</fullName>
    </submittedName>
</protein>
<comment type="caution">
    <text evidence="2">The sequence shown here is derived from an EMBL/GenBank/DDBJ whole genome shotgun (WGS) entry which is preliminary data.</text>
</comment>
<name>A0ABN9YJ30_9DINO</name>
<feature type="compositionally biased region" description="Low complexity" evidence="1">
    <location>
        <begin position="101"/>
        <end position="122"/>
    </location>
</feature>
<dbReference type="Proteomes" id="UP001189429">
    <property type="component" value="Unassembled WGS sequence"/>
</dbReference>
<evidence type="ECO:0000313" key="3">
    <source>
        <dbReference type="Proteomes" id="UP001189429"/>
    </source>
</evidence>
<feature type="compositionally biased region" description="Polar residues" evidence="1">
    <location>
        <begin position="342"/>
        <end position="360"/>
    </location>
</feature>